<keyword evidence="6" id="KW-0812">Transmembrane</keyword>
<accession>A0A979G9E8</accession>
<dbReference type="Pfam" id="PF14322">
    <property type="entry name" value="SusD-like_3"/>
    <property type="match status" value="1"/>
</dbReference>
<organism evidence="9 10">
    <name type="scientific">Chitinophaga pinensis (strain ATCC 43595 / DSM 2588 / LMG 13176 / NBRC 15968 / NCIMB 11800 / UQM 2034)</name>
    <dbReference type="NCBI Taxonomy" id="485918"/>
    <lineage>
        <taxon>Bacteria</taxon>
        <taxon>Pseudomonadati</taxon>
        <taxon>Bacteroidota</taxon>
        <taxon>Chitinophagia</taxon>
        <taxon>Chitinophagales</taxon>
        <taxon>Chitinophagaceae</taxon>
        <taxon>Chitinophaga</taxon>
    </lineage>
</organism>
<evidence type="ECO:0000256" key="6">
    <source>
        <dbReference type="SAM" id="Phobius"/>
    </source>
</evidence>
<evidence type="ECO:0000256" key="3">
    <source>
        <dbReference type="ARBA" id="ARBA00022729"/>
    </source>
</evidence>
<feature type="transmembrane region" description="Helical" evidence="6">
    <location>
        <begin position="21"/>
        <end position="40"/>
    </location>
</feature>
<keyword evidence="5" id="KW-0998">Cell outer membrane</keyword>
<dbReference type="EMBL" id="CP001699">
    <property type="protein sequence ID" value="ACU63255.1"/>
    <property type="molecule type" value="Genomic_DNA"/>
</dbReference>
<protein>
    <submittedName>
        <fullName evidence="9">RagB/SusD domain protein</fullName>
    </submittedName>
</protein>
<evidence type="ECO:0000256" key="4">
    <source>
        <dbReference type="ARBA" id="ARBA00023136"/>
    </source>
</evidence>
<keyword evidence="4 6" id="KW-0472">Membrane</keyword>
<dbReference type="AlphaFoldDB" id="A0A979G9E8"/>
<dbReference type="InterPro" id="IPR033985">
    <property type="entry name" value="SusD-like_N"/>
</dbReference>
<comment type="subcellular location">
    <subcellularLocation>
        <location evidence="1">Cell outer membrane</location>
    </subcellularLocation>
</comment>
<evidence type="ECO:0000313" key="9">
    <source>
        <dbReference type="EMBL" id="ACU63255.1"/>
    </source>
</evidence>
<dbReference type="Gene3D" id="1.25.40.390">
    <property type="match status" value="1"/>
</dbReference>
<evidence type="ECO:0000256" key="1">
    <source>
        <dbReference type="ARBA" id="ARBA00004442"/>
    </source>
</evidence>
<dbReference type="InterPro" id="IPR011990">
    <property type="entry name" value="TPR-like_helical_dom_sf"/>
</dbReference>
<evidence type="ECO:0000259" key="7">
    <source>
        <dbReference type="Pfam" id="PF07980"/>
    </source>
</evidence>
<evidence type="ECO:0000256" key="2">
    <source>
        <dbReference type="ARBA" id="ARBA00006275"/>
    </source>
</evidence>
<dbReference type="SUPFAM" id="SSF48452">
    <property type="entry name" value="TPR-like"/>
    <property type="match status" value="1"/>
</dbReference>
<keyword evidence="6" id="KW-1133">Transmembrane helix</keyword>
<reference evidence="9 10" key="2">
    <citation type="journal article" date="2010" name="Stand. Genomic Sci.">
        <title>Complete genome sequence of Chitinophaga pinensis type strain (UQM 2034).</title>
        <authorList>
            <person name="Glavina Del Rio T."/>
            <person name="Abt B."/>
            <person name="Spring S."/>
            <person name="Lapidus A."/>
            <person name="Nolan M."/>
            <person name="Tice H."/>
            <person name="Copeland A."/>
            <person name="Cheng J.F."/>
            <person name="Chen F."/>
            <person name="Bruce D."/>
            <person name="Goodwin L."/>
            <person name="Pitluck S."/>
            <person name="Ivanova N."/>
            <person name="Mavromatis K."/>
            <person name="Mikhailova N."/>
            <person name="Pati A."/>
            <person name="Chen A."/>
            <person name="Palaniappan K."/>
            <person name="Land M."/>
            <person name="Hauser L."/>
            <person name="Chang Y.J."/>
            <person name="Jeffries C.D."/>
            <person name="Chain P."/>
            <person name="Saunders E."/>
            <person name="Detter J.C."/>
            <person name="Brettin T."/>
            <person name="Rohde M."/>
            <person name="Goker M."/>
            <person name="Bristow J."/>
            <person name="Eisen J.A."/>
            <person name="Markowitz V."/>
            <person name="Hugenholtz P."/>
            <person name="Kyrpides N.C."/>
            <person name="Klenk H.P."/>
            <person name="Lucas S."/>
        </authorList>
    </citation>
    <scope>NUCLEOTIDE SEQUENCE [LARGE SCALE GENOMIC DNA]</scope>
    <source>
        <strain evidence="10">ATCC 43595 / DSM 2588 / LMG 13176 / NBRC 15968 / NCIMB 11800 / UQM 2034</strain>
    </source>
</reference>
<feature type="domain" description="SusD-like N-terminal" evidence="8">
    <location>
        <begin position="38"/>
        <end position="220"/>
    </location>
</feature>
<proteinExistence type="inferred from homology"/>
<name>A0A979G9E8_CHIPD</name>
<dbReference type="Proteomes" id="UP000002215">
    <property type="component" value="Chromosome"/>
</dbReference>
<gene>
    <name evidence="9" type="ordered locus">Cpin_5836</name>
</gene>
<keyword evidence="3" id="KW-0732">Signal</keyword>
<evidence type="ECO:0000256" key="5">
    <source>
        <dbReference type="ARBA" id="ARBA00023237"/>
    </source>
</evidence>
<dbReference type="KEGG" id="cpi:Cpin_5836"/>
<evidence type="ECO:0000313" key="10">
    <source>
        <dbReference type="Proteomes" id="UP000002215"/>
    </source>
</evidence>
<evidence type="ECO:0000259" key="8">
    <source>
        <dbReference type="Pfam" id="PF14322"/>
    </source>
</evidence>
<reference evidence="10" key="1">
    <citation type="submission" date="2009-08" db="EMBL/GenBank/DDBJ databases">
        <title>The complete genome of Chitinophaga pinensis DSM 2588.</title>
        <authorList>
            <consortium name="US DOE Joint Genome Institute (JGI-PGF)"/>
            <person name="Lucas S."/>
            <person name="Copeland A."/>
            <person name="Lapidus A."/>
            <person name="Glavina del Rio T."/>
            <person name="Dalin E."/>
            <person name="Tice H."/>
            <person name="Bruce D."/>
            <person name="Goodwin L."/>
            <person name="Pitluck S."/>
            <person name="Kyrpides N."/>
            <person name="Mavromatis K."/>
            <person name="Ivanova N."/>
            <person name="Mikhailova N."/>
            <person name="Sims D."/>
            <person name="Meinche L."/>
            <person name="Brettin T."/>
            <person name="Detter J.C."/>
            <person name="Han C."/>
            <person name="Larimer F."/>
            <person name="Land M."/>
            <person name="Hauser L."/>
            <person name="Markowitz V."/>
            <person name="Cheng J.-F."/>
            <person name="Hugenholtz P."/>
            <person name="Woyke T."/>
            <person name="Wu D."/>
            <person name="Spring S."/>
            <person name="Klenk H.-P."/>
            <person name="Eisen J.A."/>
        </authorList>
    </citation>
    <scope>NUCLEOTIDE SEQUENCE [LARGE SCALE GENOMIC DNA]</scope>
    <source>
        <strain evidence="10">ATCC 43595 / DSM 2588 / LMG 13176 / NBRC 15968 / NCIMB 11800 / UQM 2034</strain>
    </source>
</reference>
<dbReference type="InterPro" id="IPR012944">
    <property type="entry name" value="SusD_RagB_dom"/>
</dbReference>
<comment type="similarity">
    <text evidence="2">Belongs to the SusD family.</text>
</comment>
<dbReference type="Pfam" id="PF07980">
    <property type="entry name" value="SusD_RagB"/>
    <property type="match status" value="1"/>
</dbReference>
<dbReference type="GO" id="GO:0009279">
    <property type="term" value="C:cell outer membrane"/>
    <property type="evidence" value="ECO:0007669"/>
    <property type="project" value="UniProtKB-SubCell"/>
</dbReference>
<feature type="domain" description="RagB/SusD" evidence="7">
    <location>
        <begin position="332"/>
        <end position="619"/>
    </location>
</feature>
<sequence>MTRYTHSGICDKVKHSYMKKVFLILSAVLALGITACNKYLDQVPDDILTIDDIFKSKTNTDNFLANIYFSLPNELQQRFTGNQNSGAWYAASDESKYTWSFNYTNNMNTGAWASTDGEVETYWTNYYKAIRNASYFVQNIDNANSVEVNDGFKKQYKAEARALRAMFYFFMVKIYGPVILLGEAPIDINTPADQLQFKRSHIDTCINYIVSELDKAAADLDASVPGGTEFGRITSGVAKAYKVEALLLAASPLWNGNADYANFKNPDGTPLVSTTYDAAKWTKAAAAAKEFLDTYVPSQYSLYTASGPDAFTAAYNACSQVTTTEWNQEWIYARSNSGSYMRYDRTPFHAGFPAEQHGAGANGATQAMVDAYFMANGLPISDAGSGYVASGFSNFKAPFDNAARNTYNQWVNREPRFYVGITYNNSYWLYQTGSNPIITNMEFKGNSGRSQSTSDVSPTGYIVRKDVMPNDNGRGALMLRLANIFLDYAEALNESSPANADILKYVNLIRQRAGIPQYGSGEGMIPAPASQDAMREAIRAERRVELAFESVRYFDTRRWKIAKTTNNGPIYGMNMNGDGTAFYQKTQIENRIFTDKDYLFPIPNKQILINPNLAQNPGWK</sequence>